<keyword evidence="3" id="KW-1185">Reference proteome</keyword>
<name>A0A223D5S3_9BACL</name>
<dbReference type="Proteomes" id="UP000214688">
    <property type="component" value="Chromosome"/>
</dbReference>
<dbReference type="RefSeq" id="WP_094238077.1">
    <property type="nucleotide sequence ID" value="NZ_CP022657.1"/>
</dbReference>
<dbReference type="KEGG" id="tab:CIG75_19145"/>
<protein>
    <recommendedName>
        <fullName evidence="1">UVR domain-containing protein</fullName>
    </recommendedName>
</protein>
<evidence type="ECO:0000259" key="1">
    <source>
        <dbReference type="Pfam" id="PF02151"/>
    </source>
</evidence>
<dbReference type="AlphaFoldDB" id="A0A223D5S3"/>
<dbReference type="OrthoDB" id="2900194at2"/>
<evidence type="ECO:0000313" key="2">
    <source>
        <dbReference type="EMBL" id="ASS76850.1"/>
    </source>
</evidence>
<dbReference type="Pfam" id="PF02151">
    <property type="entry name" value="UVR"/>
    <property type="match status" value="1"/>
</dbReference>
<organism evidence="2 3">
    <name type="scientific">Tumebacillus algifaecis</name>
    <dbReference type="NCBI Taxonomy" id="1214604"/>
    <lineage>
        <taxon>Bacteria</taxon>
        <taxon>Bacillati</taxon>
        <taxon>Bacillota</taxon>
        <taxon>Bacilli</taxon>
        <taxon>Bacillales</taxon>
        <taxon>Alicyclobacillaceae</taxon>
        <taxon>Tumebacillus</taxon>
    </lineage>
</organism>
<gene>
    <name evidence="2" type="ORF">CIG75_19145</name>
</gene>
<dbReference type="InterPro" id="IPR001943">
    <property type="entry name" value="UVR_dom"/>
</dbReference>
<reference evidence="2 3" key="1">
    <citation type="journal article" date="2015" name="Int. J. Syst. Evol. Microbiol.">
        <title>Tumebacillus algifaecis sp. nov., isolated from decomposing algal scum.</title>
        <authorList>
            <person name="Wu Y.F."/>
            <person name="Zhang B."/>
            <person name="Xing P."/>
            <person name="Wu Q.L."/>
            <person name="Liu S.J."/>
        </authorList>
    </citation>
    <scope>NUCLEOTIDE SEQUENCE [LARGE SCALE GENOMIC DNA]</scope>
    <source>
        <strain evidence="2 3">THMBR28</strain>
    </source>
</reference>
<accession>A0A223D5S3</accession>
<proteinExistence type="predicted"/>
<feature type="domain" description="UVR" evidence="1">
    <location>
        <begin position="263"/>
        <end position="287"/>
    </location>
</feature>
<dbReference type="EMBL" id="CP022657">
    <property type="protein sequence ID" value="ASS76850.1"/>
    <property type="molecule type" value="Genomic_DNA"/>
</dbReference>
<sequence>MTINRQGTVRFGDAALYISESPEESVFGEWGKQFKRQVFKRIVQQLNRMGWELEVPAGMIERYGRSFAEDHRIGRKGDLQGELEMTGRCIEFKMWQDVANITREDGDGRYEFDKEEKMPYLLRLEMERTRRKIRDYLCNVFAGYEFEIVKGKSVMRGPGHLTALEWIEQDYRNCYHYNQELGRRGGDEYAFNSKSADGGKVTHGAKVYTTDYNGRIIVGTAYYNINNMWWVVSGKYGLRNKASFEIYTSHPGDLKRKRNDRTRLNRLESEMKKAVAVMDFKRADALKPLLLDARQKGETTA</sequence>
<evidence type="ECO:0000313" key="3">
    <source>
        <dbReference type="Proteomes" id="UP000214688"/>
    </source>
</evidence>